<organism evidence="2">
    <name type="scientific">Vecturithrix granuli</name>
    <dbReference type="NCBI Taxonomy" id="1499967"/>
    <lineage>
        <taxon>Bacteria</taxon>
        <taxon>Candidatus Moduliflexota</taxon>
        <taxon>Candidatus Vecturitrichia</taxon>
        <taxon>Candidatus Vecturitrichales</taxon>
        <taxon>Candidatus Vecturitrichaceae</taxon>
        <taxon>Candidatus Vecturithrix</taxon>
    </lineage>
</organism>
<evidence type="ECO:0000313" key="3">
    <source>
        <dbReference type="Proteomes" id="UP000030661"/>
    </source>
</evidence>
<feature type="domain" description="Polymerase beta nucleotidyltransferase" evidence="1">
    <location>
        <begin position="7"/>
        <end position="90"/>
    </location>
</feature>
<dbReference type="eggNOG" id="ENOG5033NGH">
    <property type="taxonomic scope" value="Bacteria"/>
</dbReference>
<dbReference type="InterPro" id="IPR041633">
    <property type="entry name" value="Polbeta"/>
</dbReference>
<sequence length="90" mass="10365">MLPTLVQSLLQRDPGISKIILFGSLARNDQRLRLNFDIDLAVRCSPEKYYSLVSLMLDVPEFEVDLLDLETTKGLLKQRILEEGIILYEK</sequence>
<proteinExistence type="predicted"/>
<dbReference type="HOGENOM" id="CLU_2434856_0_0_0"/>
<protein>
    <submittedName>
        <fullName evidence="2">DNA polymerase, beta domain protein region</fullName>
    </submittedName>
</protein>
<keyword evidence="3" id="KW-1185">Reference proteome</keyword>
<dbReference type="InterPro" id="IPR043519">
    <property type="entry name" value="NT_sf"/>
</dbReference>
<dbReference type="AlphaFoldDB" id="A0A081CA37"/>
<dbReference type="SUPFAM" id="SSF81301">
    <property type="entry name" value="Nucleotidyltransferase"/>
    <property type="match status" value="1"/>
</dbReference>
<dbReference type="CDD" id="cd05403">
    <property type="entry name" value="NT_KNTase_like"/>
    <property type="match status" value="1"/>
</dbReference>
<gene>
    <name evidence="2" type="ORF">U27_01342</name>
</gene>
<evidence type="ECO:0000259" key="1">
    <source>
        <dbReference type="Pfam" id="PF18765"/>
    </source>
</evidence>
<dbReference type="EMBL" id="DF820479">
    <property type="protein sequence ID" value="GAK61442.1"/>
    <property type="molecule type" value="Genomic_DNA"/>
</dbReference>
<dbReference type="STRING" id="1499967.U27_01342"/>
<reference evidence="2" key="1">
    <citation type="journal article" date="2015" name="PeerJ">
        <title>First genomic representation of candidate bacterial phylum KSB3 points to enhanced environmental sensing as a trigger of wastewater bulking.</title>
        <authorList>
            <person name="Sekiguchi Y."/>
            <person name="Ohashi A."/>
            <person name="Parks D.H."/>
            <person name="Yamauchi T."/>
            <person name="Tyson G.W."/>
            <person name="Hugenholtz P."/>
        </authorList>
    </citation>
    <scope>NUCLEOTIDE SEQUENCE [LARGE SCALE GENOMIC DNA]</scope>
</reference>
<dbReference type="Gene3D" id="3.30.460.10">
    <property type="entry name" value="Beta Polymerase, domain 2"/>
    <property type="match status" value="1"/>
</dbReference>
<dbReference type="Pfam" id="PF18765">
    <property type="entry name" value="Polbeta"/>
    <property type="match status" value="1"/>
</dbReference>
<evidence type="ECO:0000313" key="2">
    <source>
        <dbReference type="EMBL" id="GAK61442.1"/>
    </source>
</evidence>
<accession>A0A081CA37</accession>
<dbReference type="Proteomes" id="UP000030661">
    <property type="component" value="Unassembled WGS sequence"/>
</dbReference>
<name>A0A081CA37_VECG1</name>